<reference evidence="3 4" key="1">
    <citation type="submission" date="2020-07" db="EMBL/GenBank/DDBJ databases">
        <title>Telomere length de novo assembly of all 7 chromosomes of the fungus, Metarhizium brunneum, using a novel assembly pipeline.</title>
        <authorList>
            <person name="Saud z."/>
            <person name="Kortsinoglou A."/>
            <person name="Kouvelis V.N."/>
            <person name="Butt T.M."/>
        </authorList>
    </citation>
    <scope>NUCLEOTIDE SEQUENCE [LARGE SCALE GENOMIC DNA]</scope>
    <source>
        <strain evidence="3 4">4556</strain>
    </source>
</reference>
<dbReference type="OrthoDB" id="4161332at2759"/>
<dbReference type="CDD" id="cd12148">
    <property type="entry name" value="fungal_TF_MHR"/>
    <property type="match status" value="1"/>
</dbReference>
<dbReference type="GO" id="GO:0006351">
    <property type="term" value="P:DNA-templated transcription"/>
    <property type="evidence" value="ECO:0007669"/>
    <property type="project" value="InterPro"/>
</dbReference>
<proteinExistence type="predicted"/>
<dbReference type="GeneID" id="26247793"/>
<dbReference type="RefSeq" id="XP_014539433.1">
    <property type="nucleotide sequence ID" value="XM_014683947.1"/>
</dbReference>
<dbReference type="Proteomes" id="UP000510686">
    <property type="component" value="Chromosome 6"/>
</dbReference>
<name>A0A7D5ZB62_9HYPO</name>
<protein>
    <submittedName>
        <fullName evidence="3">Cutinase transcription factor 1 alpha</fullName>
    </submittedName>
</protein>
<dbReference type="PANTHER" id="PTHR47425:SF3">
    <property type="entry name" value="ZN(II)2CYS6 TRANSCRIPTION FACTOR (EUROFUNG)"/>
    <property type="match status" value="1"/>
</dbReference>
<dbReference type="GO" id="GO:0003677">
    <property type="term" value="F:DNA binding"/>
    <property type="evidence" value="ECO:0007669"/>
    <property type="project" value="InterPro"/>
</dbReference>
<evidence type="ECO:0000313" key="4">
    <source>
        <dbReference type="Proteomes" id="UP000510686"/>
    </source>
</evidence>
<sequence>MFAAAGNFVDEKLLTGELGFTKAELKAEASERAMALYDLEYEKETMTIIQSTYLMSYHLGGINADRGPWYWIGIAINLAYGAGLHRLSPCELQTCPTCHSRQWAQLWWSIYCREAWLSLAYNRPMRIQLDEVSTTVPTQVEVASICIDIFDERYHKYLPREIDDLVSMWLYLVRISLTLGDILSKLYASESSRPTQQPINYTEDDVGAHLCELSDESLGSELIKVHLYQLRLYRETTVIALYHPHVQGLQDYQSEEHQS</sequence>
<dbReference type="InterPro" id="IPR007219">
    <property type="entry name" value="XnlR_reg_dom"/>
</dbReference>
<dbReference type="SMART" id="SM00906">
    <property type="entry name" value="Fungal_trans"/>
    <property type="match status" value="1"/>
</dbReference>
<keyword evidence="1" id="KW-0539">Nucleus</keyword>
<dbReference type="KEGG" id="mbrn:26247793"/>
<keyword evidence="4" id="KW-1185">Reference proteome</keyword>
<dbReference type="Pfam" id="PF04082">
    <property type="entry name" value="Fungal_trans"/>
    <property type="match status" value="1"/>
</dbReference>
<dbReference type="EMBL" id="CP058937">
    <property type="protein sequence ID" value="QLI73566.1"/>
    <property type="molecule type" value="Genomic_DNA"/>
</dbReference>
<dbReference type="AlphaFoldDB" id="A0A7D5ZB62"/>
<dbReference type="InterPro" id="IPR052761">
    <property type="entry name" value="Fungal_Detox/Toxin_TFs"/>
</dbReference>
<feature type="domain" description="Xylanolytic transcriptional activator regulatory" evidence="2">
    <location>
        <begin position="68"/>
        <end position="143"/>
    </location>
</feature>
<evidence type="ECO:0000259" key="2">
    <source>
        <dbReference type="SMART" id="SM00906"/>
    </source>
</evidence>
<evidence type="ECO:0000313" key="3">
    <source>
        <dbReference type="EMBL" id="QLI73566.1"/>
    </source>
</evidence>
<evidence type="ECO:0000256" key="1">
    <source>
        <dbReference type="ARBA" id="ARBA00023242"/>
    </source>
</evidence>
<accession>A0A7D5ZB62</accession>
<gene>
    <name evidence="3" type="primary">CTF1-ALPHA_1</name>
    <name evidence="3" type="ORF">G6M90_00g093300</name>
</gene>
<organism evidence="3 4">
    <name type="scientific">Metarhizium brunneum</name>
    <dbReference type="NCBI Taxonomy" id="500148"/>
    <lineage>
        <taxon>Eukaryota</taxon>
        <taxon>Fungi</taxon>
        <taxon>Dikarya</taxon>
        <taxon>Ascomycota</taxon>
        <taxon>Pezizomycotina</taxon>
        <taxon>Sordariomycetes</taxon>
        <taxon>Hypocreomycetidae</taxon>
        <taxon>Hypocreales</taxon>
        <taxon>Clavicipitaceae</taxon>
        <taxon>Metarhizium</taxon>
    </lineage>
</organism>
<dbReference type="PANTHER" id="PTHR47425">
    <property type="entry name" value="FARB-RELATED"/>
    <property type="match status" value="1"/>
</dbReference>
<dbReference type="GO" id="GO:0008270">
    <property type="term" value="F:zinc ion binding"/>
    <property type="evidence" value="ECO:0007669"/>
    <property type="project" value="InterPro"/>
</dbReference>